<name>A0A9P6PLU8_9FUNG</name>
<organism evidence="5 6">
    <name type="scientific">Actinomortierella ambigua</name>
    <dbReference type="NCBI Taxonomy" id="1343610"/>
    <lineage>
        <taxon>Eukaryota</taxon>
        <taxon>Fungi</taxon>
        <taxon>Fungi incertae sedis</taxon>
        <taxon>Mucoromycota</taxon>
        <taxon>Mortierellomycotina</taxon>
        <taxon>Mortierellomycetes</taxon>
        <taxon>Mortierellales</taxon>
        <taxon>Mortierellaceae</taxon>
        <taxon>Actinomortierella</taxon>
    </lineage>
</organism>
<reference evidence="5" key="1">
    <citation type="journal article" date="2020" name="Fungal Divers.">
        <title>Resolving the Mortierellaceae phylogeny through synthesis of multi-gene phylogenetics and phylogenomics.</title>
        <authorList>
            <person name="Vandepol N."/>
            <person name="Liber J."/>
            <person name="Desiro A."/>
            <person name="Na H."/>
            <person name="Kennedy M."/>
            <person name="Barry K."/>
            <person name="Grigoriev I.V."/>
            <person name="Miller A.N."/>
            <person name="O'Donnell K."/>
            <person name="Stajich J.E."/>
            <person name="Bonito G."/>
        </authorList>
    </citation>
    <scope>NUCLEOTIDE SEQUENCE</scope>
    <source>
        <strain evidence="5">BC1065</strain>
    </source>
</reference>
<accession>A0A9P6PLU8</accession>
<proteinExistence type="inferred from homology"/>
<feature type="non-terminal residue" evidence="5">
    <location>
        <position position="91"/>
    </location>
</feature>
<evidence type="ECO:0000256" key="3">
    <source>
        <dbReference type="ARBA" id="ARBA00022827"/>
    </source>
</evidence>
<dbReference type="GO" id="GO:0004499">
    <property type="term" value="F:N,N-dimethylaniline monooxygenase activity"/>
    <property type="evidence" value="ECO:0007669"/>
    <property type="project" value="InterPro"/>
</dbReference>
<dbReference type="EMBL" id="JAAAJB010001105">
    <property type="protein sequence ID" value="KAG0249024.1"/>
    <property type="molecule type" value="Genomic_DNA"/>
</dbReference>
<evidence type="ECO:0000313" key="5">
    <source>
        <dbReference type="EMBL" id="KAG0249024.1"/>
    </source>
</evidence>
<dbReference type="GO" id="GO:0050661">
    <property type="term" value="F:NADP binding"/>
    <property type="evidence" value="ECO:0007669"/>
    <property type="project" value="InterPro"/>
</dbReference>
<dbReference type="Pfam" id="PF00743">
    <property type="entry name" value="FMO-like"/>
    <property type="match status" value="1"/>
</dbReference>
<dbReference type="InterPro" id="IPR020946">
    <property type="entry name" value="Flavin_mOase-like"/>
</dbReference>
<comment type="caution">
    <text evidence="5">The sequence shown here is derived from an EMBL/GenBank/DDBJ whole genome shotgun (WGS) entry which is preliminary data.</text>
</comment>
<keyword evidence="6" id="KW-1185">Reference proteome</keyword>
<evidence type="ECO:0000256" key="2">
    <source>
        <dbReference type="ARBA" id="ARBA00022630"/>
    </source>
</evidence>
<protein>
    <submittedName>
        <fullName evidence="5">Uncharacterized protein</fullName>
    </submittedName>
</protein>
<evidence type="ECO:0000313" key="6">
    <source>
        <dbReference type="Proteomes" id="UP000807716"/>
    </source>
</evidence>
<dbReference type="Proteomes" id="UP000807716">
    <property type="component" value="Unassembled WGS sequence"/>
</dbReference>
<dbReference type="GO" id="GO:0050660">
    <property type="term" value="F:flavin adenine dinucleotide binding"/>
    <property type="evidence" value="ECO:0007669"/>
    <property type="project" value="InterPro"/>
</dbReference>
<gene>
    <name evidence="5" type="ORF">DFQ27_000460</name>
</gene>
<evidence type="ECO:0000256" key="1">
    <source>
        <dbReference type="ARBA" id="ARBA00009183"/>
    </source>
</evidence>
<keyword evidence="4" id="KW-0560">Oxidoreductase</keyword>
<dbReference type="AlphaFoldDB" id="A0A9P6PLU8"/>
<dbReference type="PANTHER" id="PTHR23023">
    <property type="entry name" value="DIMETHYLANILINE MONOOXYGENASE"/>
    <property type="match status" value="1"/>
</dbReference>
<dbReference type="InterPro" id="IPR036188">
    <property type="entry name" value="FAD/NAD-bd_sf"/>
</dbReference>
<comment type="similarity">
    <text evidence="1">Belongs to the FMO family.</text>
</comment>
<sequence length="91" mass="10367">MFHSFKPNNPLGALMPISEMQCRFLVSTWIGKLKPLPSAETMEIEIQRHKDQMVQHHGQAARHTIQVDYAPYCDQMAKALGCYPGRKALVE</sequence>
<keyword evidence="2" id="KW-0285">Flavoprotein</keyword>
<dbReference type="OrthoDB" id="66881at2759"/>
<keyword evidence="3" id="KW-0274">FAD</keyword>
<dbReference type="Gene3D" id="3.50.50.60">
    <property type="entry name" value="FAD/NAD(P)-binding domain"/>
    <property type="match status" value="1"/>
</dbReference>
<evidence type="ECO:0000256" key="4">
    <source>
        <dbReference type="ARBA" id="ARBA00023002"/>
    </source>
</evidence>
<dbReference type="InterPro" id="IPR050346">
    <property type="entry name" value="FMO-like"/>
</dbReference>